<dbReference type="InterPro" id="IPR012349">
    <property type="entry name" value="Split_barrel_FMN-bd"/>
</dbReference>
<evidence type="ECO:0000256" key="1">
    <source>
        <dbReference type="ARBA" id="ARBA00023002"/>
    </source>
</evidence>
<dbReference type="PANTHER" id="PTHR30466">
    <property type="entry name" value="FLAVIN REDUCTASE"/>
    <property type="match status" value="1"/>
</dbReference>
<feature type="domain" description="Flavin reductase like" evidence="2">
    <location>
        <begin position="16"/>
        <end position="157"/>
    </location>
</feature>
<sequence>MSDATPASESDFLAVMAEVCSPVTVVTSIEDGQPRGSTVSSFASLSLRPPMVVVALGESSKLLAGLRRTRRFGVNILASDQDGVARRFAGRGGDKFRDVSWTETDGLPRLHDAIGWIVCRVDAFVAGGDHVLVPGVVERAVAEPGAPLAYHRRTYGTHSESVRPVR</sequence>
<evidence type="ECO:0000259" key="2">
    <source>
        <dbReference type="SMART" id="SM00903"/>
    </source>
</evidence>
<dbReference type="EMBL" id="BONZ01000025">
    <property type="protein sequence ID" value="GIH14458.1"/>
    <property type="molecule type" value="Genomic_DNA"/>
</dbReference>
<organism evidence="3 4">
    <name type="scientific">Rugosimonospora africana</name>
    <dbReference type="NCBI Taxonomy" id="556532"/>
    <lineage>
        <taxon>Bacteria</taxon>
        <taxon>Bacillati</taxon>
        <taxon>Actinomycetota</taxon>
        <taxon>Actinomycetes</taxon>
        <taxon>Micromonosporales</taxon>
        <taxon>Micromonosporaceae</taxon>
        <taxon>Rugosimonospora</taxon>
    </lineage>
</organism>
<keyword evidence="1" id="KW-0560">Oxidoreductase</keyword>
<accession>A0A8J3VQL3</accession>
<protein>
    <submittedName>
        <fullName evidence="3">Flavin reductase</fullName>
    </submittedName>
</protein>
<dbReference type="GO" id="GO:0042602">
    <property type="term" value="F:riboflavin reductase (NADPH) activity"/>
    <property type="evidence" value="ECO:0007669"/>
    <property type="project" value="TreeGrafter"/>
</dbReference>
<dbReference type="PANTHER" id="PTHR30466:SF1">
    <property type="entry name" value="FMN REDUCTASE (NADH) RUTF"/>
    <property type="match status" value="1"/>
</dbReference>
<comment type="caution">
    <text evidence="3">The sequence shown here is derived from an EMBL/GenBank/DDBJ whole genome shotgun (WGS) entry which is preliminary data.</text>
</comment>
<dbReference type="RefSeq" id="WP_203918127.1">
    <property type="nucleotide sequence ID" value="NZ_BONZ01000025.1"/>
</dbReference>
<evidence type="ECO:0000313" key="4">
    <source>
        <dbReference type="Proteomes" id="UP000642748"/>
    </source>
</evidence>
<reference evidence="3" key="1">
    <citation type="submission" date="2021-01" db="EMBL/GenBank/DDBJ databases">
        <title>Whole genome shotgun sequence of Rugosimonospora africana NBRC 104875.</title>
        <authorList>
            <person name="Komaki H."/>
            <person name="Tamura T."/>
        </authorList>
    </citation>
    <scope>NUCLEOTIDE SEQUENCE</scope>
    <source>
        <strain evidence="3">NBRC 104875</strain>
    </source>
</reference>
<dbReference type="InterPro" id="IPR002563">
    <property type="entry name" value="Flavin_Rdtase-like_dom"/>
</dbReference>
<dbReference type="GO" id="GO:0010181">
    <property type="term" value="F:FMN binding"/>
    <property type="evidence" value="ECO:0007669"/>
    <property type="project" value="InterPro"/>
</dbReference>
<keyword evidence="4" id="KW-1185">Reference proteome</keyword>
<proteinExistence type="predicted"/>
<dbReference type="SMART" id="SM00903">
    <property type="entry name" value="Flavin_Reduct"/>
    <property type="match status" value="1"/>
</dbReference>
<name>A0A8J3VQL3_9ACTN</name>
<dbReference type="Gene3D" id="2.30.110.10">
    <property type="entry name" value="Electron Transport, Fmn-binding Protein, Chain A"/>
    <property type="match status" value="1"/>
</dbReference>
<dbReference type="SUPFAM" id="SSF50475">
    <property type="entry name" value="FMN-binding split barrel"/>
    <property type="match status" value="1"/>
</dbReference>
<gene>
    <name evidence="3" type="ORF">Raf01_26300</name>
</gene>
<dbReference type="InterPro" id="IPR050268">
    <property type="entry name" value="NADH-dep_flavin_reductase"/>
</dbReference>
<dbReference type="Pfam" id="PF01613">
    <property type="entry name" value="Flavin_Reduct"/>
    <property type="match status" value="1"/>
</dbReference>
<dbReference type="Proteomes" id="UP000642748">
    <property type="component" value="Unassembled WGS sequence"/>
</dbReference>
<dbReference type="AlphaFoldDB" id="A0A8J3VQL3"/>
<evidence type="ECO:0000313" key="3">
    <source>
        <dbReference type="EMBL" id="GIH14458.1"/>
    </source>
</evidence>